<proteinExistence type="predicted"/>
<dbReference type="EMBL" id="FNQT01000001">
    <property type="protein sequence ID" value="SDZ78806.1"/>
    <property type="molecule type" value="Genomic_DNA"/>
</dbReference>
<gene>
    <name evidence="1" type="ORF">SAMN04488065_0316</name>
</gene>
<organism evidence="1 2">
    <name type="scientific">Haloplanus vescus</name>
    <dbReference type="NCBI Taxonomy" id="555874"/>
    <lineage>
        <taxon>Archaea</taxon>
        <taxon>Methanobacteriati</taxon>
        <taxon>Methanobacteriota</taxon>
        <taxon>Stenosarchaea group</taxon>
        <taxon>Halobacteria</taxon>
        <taxon>Halobacteriales</taxon>
        <taxon>Haloferacaceae</taxon>
        <taxon>Haloplanus</taxon>
    </lineage>
</organism>
<accession>A0A1H3VVJ0</accession>
<evidence type="ECO:0000313" key="1">
    <source>
        <dbReference type="EMBL" id="SDZ78806.1"/>
    </source>
</evidence>
<name>A0A1H3VVJ0_9EURY</name>
<sequence length="48" mass="5138">MGAEKMSAAALDAPLVHLAGAQELSSAEKEAAADEIECCFDYTDYRDE</sequence>
<evidence type="ECO:0000313" key="2">
    <source>
        <dbReference type="Proteomes" id="UP000236755"/>
    </source>
</evidence>
<protein>
    <submittedName>
        <fullName evidence="1">Uncharacterized protein</fullName>
    </submittedName>
</protein>
<keyword evidence="2" id="KW-1185">Reference proteome</keyword>
<dbReference type="Proteomes" id="UP000236755">
    <property type="component" value="Unassembled WGS sequence"/>
</dbReference>
<reference evidence="1 2" key="1">
    <citation type="submission" date="2016-10" db="EMBL/GenBank/DDBJ databases">
        <authorList>
            <person name="de Groot N.N."/>
        </authorList>
    </citation>
    <scope>NUCLEOTIDE SEQUENCE [LARGE SCALE GENOMIC DNA]</scope>
    <source>
        <strain evidence="1 2">CGMCC 1.8712</strain>
    </source>
</reference>
<dbReference type="AlphaFoldDB" id="A0A1H3VVJ0"/>